<dbReference type="InterPro" id="IPR038495">
    <property type="entry name" value="ATPase_E_C"/>
</dbReference>
<gene>
    <name evidence="5" type="ORF">IAC18_05505</name>
</gene>
<dbReference type="Proteomes" id="UP000824001">
    <property type="component" value="Unassembled WGS sequence"/>
</dbReference>
<evidence type="ECO:0000256" key="2">
    <source>
        <dbReference type="ARBA" id="ARBA00022448"/>
    </source>
</evidence>
<dbReference type="GO" id="GO:0046961">
    <property type="term" value="F:proton-transporting ATPase activity, rotational mechanism"/>
    <property type="evidence" value="ECO:0007669"/>
    <property type="project" value="InterPro"/>
</dbReference>
<feature type="coiled-coil region" evidence="4">
    <location>
        <begin position="18"/>
        <end position="50"/>
    </location>
</feature>
<evidence type="ECO:0008006" key="7">
    <source>
        <dbReference type="Google" id="ProtNLM"/>
    </source>
</evidence>
<protein>
    <recommendedName>
        <fullName evidence="7">V-type ATP synthase subunit E</fullName>
    </recommendedName>
</protein>
<evidence type="ECO:0000256" key="4">
    <source>
        <dbReference type="SAM" id="Coils"/>
    </source>
</evidence>
<dbReference type="InterPro" id="IPR002842">
    <property type="entry name" value="ATPase_V1_Esu"/>
</dbReference>
<organism evidence="5 6">
    <name type="scientific">Candidatus Scatomorpha merdipullorum</name>
    <dbReference type="NCBI Taxonomy" id="2840927"/>
    <lineage>
        <taxon>Bacteria</taxon>
        <taxon>Bacillati</taxon>
        <taxon>Bacillota</taxon>
        <taxon>Clostridia</taxon>
        <taxon>Eubacteriales</taxon>
        <taxon>Candidatus Scatomorpha</taxon>
    </lineage>
</organism>
<dbReference type="EMBL" id="DVJK01000155">
    <property type="protein sequence ID" value="HIS67003.1"/>
    <property type="molecule type" value="Genomic_DNA"/>
</dbReference>
<evidence type="ECO:0000256" key="3">
    <source>
        <dbReference type="ARBA" id="ARBA00023065"/>
    </source>
</evidence>
<evidence type="ECO:0000313" key="5">
    <source>
        <dbReference type="EMBL" id="HIS67003.1"/>
    </source>
</evidence>
<evidence type="ECO:0000313" key="6">
    <source>
        <dbReference type="Proteomes" id="UP000824001"/>
    </source>
</evidence>
<proteinExistence type="inferred from homology"/>
<dbReference type="SUPFAM" id="SSF160527">
    <property type="entry name" value="V-type ATPase subunit E-like"/>
    <property type="match status" value="1"/>
</dbReference>
<comment type="similarity">
    <text evidence="1">Belongs to the V-ATPase E subunit family.</text>
</comment>
<dbReference type="GO" id="GO:0033178">
    <property type="term" value="C:proton-transporting two-sector ATPase complex, catalytic domain"/>
    <property type="evidence" value="ECO:0007669"/>
    <property type="project" value="InterPro"/>
</dbReference>
<dbReference type="Pfam" id="PF01991">
    <property type="entry name" value="vATP-synt_E"/>
    <property type="match status" value="1"/>
</dbReference>
<name>A0A9D1FDP6_9FIRM</name>
<reference evidence="5" key="2">
    <citation type="journal article" date="2021" name="PeerJ">
        <title>Extensive microbial diversity within the chicken gut microbiome revealed by metagenomics and culture.</title>
        <authorList>
            <person name="Gilroy R."/>
            <person name="Ravi A."/>
            <person name="Getino M."/>
            <person name="Pursley I."/>
            <person name="Horton D.L."/>
            <person name="Alikhan N.F."/>
            <person name="Baker D."/>
            <person name="Gharbi K."/>
            <person name="Hall N."/>
            <person name="Watson M."/>
            <person name="Adriaenssens E.M."/>
            <person name="Foster-Nyarko E."/>
            <person name="Jarju S."/>
            <person name="Secka A."/>
            <person name="Antonio M."/>
            <person name="Oren A."/>
            <person name="Chaudhuri R.R."/>
            <person name="La Ragione R."/>
            <person name="Hildebrand F."/>
            <person name="Pallen M.J."/>
        </authorList>
    </citation>
    <scope>NUCLEOTIDE SEQUENCE</scope>
    <source>
        <strain evidence="5">ChiHjej10B9-9673</strain>
    </source>
</reference>
<keyword evidence="4" id="KW-0175">Coiled coil</keyword>
<sequence>MEQVKSKGKLQGFVRAILGAANEKADSLHARADEQERAALERYRAEARARSEQNLALSLAEARANEEKRVMTETLAARRSLLSLRADCAKEVISDVRKRLEAYPSAPEYAATLDGLLLKGLAAIPEAKSARVLLRREDISHVDHLRAAAPGVQLSFAEAFINLGGLIIEFPEQRRRADLSFDTALDDLSGRFNEITGFGMEGGDGK</sequence>
<evidence type="ECO:0000256" key="1">
    <source>
        <dbReference type="ARBA" id="ARBA00005901"/>
    </source>
</evidence>
<dbReference type="Gene3D" id="3.30.2320.30">
    <property type="entry name" value="ATP synthase, E subunit, C-terminal"/>
    <property type="match status" value="1"/>
</dbReference>
<dbReference type="AlphaFoldDB" id="A0A9D1FDP6"/>
<keyword evidence="2" id="KW-0813">Transport</keyword>
<keyword evidence="3" id="KW-0406">Ion transport</keyword>
<reference evidence="5" key="1">
    <citation type="submission" date="2020-10" db="EMBL/GenBank/DDBJ databases">
        <authorList>
            <person name="Gilroy R."/>
        </authorList>
    </citation>
    <scope>NUCLEOTIDE SEQUENCE</scope>
    <source>
        <strain evidence="5">ChiHjej10B9-9673</strain>
    </source>
</reference>
<accession>A0A9D1FDP6</accession>
<comment type="caution">
    <text evidence="5">The sequence shown here is derived from an EMBL/GenBank/DDBJ whole genome shotgun (WGS) entry which is preliminary data.</text>
</comment>